<feature type="domain" description="Beta-lactamase-related" evidence="2">
    <location>
        <begin position="6"/>
        <end position="332"/>
    </location>
</feature>
<evidence type="ECO:0000313" key="3">
    <source>
        <dbReference type="EMBL" id="RNB86987.1"/>
    </source>
</evidence>
<dbReference type="Pfam" id="PF00144">
    <property type="entry name" value="Beta-lactamase"/>
    <property type="match status" value="1"/>
</dbReference>
<keyword evidence="4" id="KW-1185">Reference proteome</keyword>
<dbReference type="Gene3D" id="3.40.710.10">
    <property type="entry name" value="DD-peptidase/beta-lactamase superfamily"/>
    <property type="match status" value="1"/>
</dbReference>
<dbReference type="OrthoDB" id="9770183at2"/>
<dbReference type="PANTHER" id="PTHR43283">
    <property type="entry name" value="BETA-LACTAMASE-RELATED"/>
    <property type="match status" value="1"/>
</dbReference>
<dbReference type="RefSeq" id="WP_122918684.1">
    <property type="nucleotide sequence ID" value="NZ_RHHQ01000012.1"/>
</dbReference>
<dbReference type="InterPro" id="IPR012338">
    <property type="entry name" value="Beta-lactam/transpept-like"/>
</dbReference>
<dbReference type="EMBL" id="RHHQ01000012">
    <property type="protein sequence ID" value="RNB86987.1"/>
    <property type="molecule type" value="Genomic_DNA"/>
</dbReference>
<comment type="caution">
    <text evidence="3">The sequence shown here is derived from an EMBL/GenBank/DDBJ whole genome shotgun (WGS) entry which is preliminary data.</text>
</comment>
<proteinExistence type="predicted"/>
<keyword evidence="1 3" id="KW-0378">Hydrolase</keyword>
<evidence type="ECO:0000256" key="1">
    <source>
        <dbReference type="ARBA" id="ARBA00022801"/>
    </source>
</evidence>
<dbReference type="PANTHER" id="PTHR43283:SF11">
    <property type="entry name" value="BETA-LACTAMASE-RELATED DOMAIN-CONTAINING PROTEIN"/>
    <property type="match status" value="1"/>
</dbReference>
<dbReference type="SUPFAM" id="SSF56601">
    <property type="entry name" value="beta-lactamase/transpeptidase-like"/>
    <property type="match status" value="1"/>
</dbReference>
<evidence type="ECO:0000313" key="4">
    <source>
        <dbReference type="Proteomes" id="UP000271031"/>
    </source>
</evidence>
<organism evidence="3 4">
    <name type="scientific">Brevibacillus fluminis</name>
    <dbReference type="NCBI Taxonomy" id="511487"/>
    <lineage>
        <taxon>Bacteria</taxon>
        <taxon>Bacillati</taxon>
        <taxon>Bacillota</taxon>
        <taxon>Bacilli</taxon>
        <taxon>Bacillales</taxon>
        <taxon>Paenibacillaceae</taxon>
        <taxon>Brevibacillus</taxon>
    </lineage>
</organism>
<gene>
    <name evidence="3" type="ORF">EDM56_14870</name>
</gene>
<sequence length="350" mass="39239">MEEQIDSFLQKAVAEGHIPGAVLQVAHQGQLLYENAVGYRACFPERLPMQLDTVFDLASLTKVVATLPAALQLMERGQMALDDPVDSIIPQFGRHHAEKVRIGHLLTHTSGLHADFTIDPYTMTKEQMQAAICQLDLLHTPGAKVIYSDLGMMLLAKVIEALTDMPFDRYVRQAIFEPLEMEETCFNPTFAQERYAATEFCQRRGAYKAGIVHDEKADAMGGVSGHAGLFSTVADLSRYACMWKHDGLYRGRRILSKTAIRTARRNFTAFDAEYRGLGWLLKSQSGPSSSGDFMSTEAYGHTGFTGTSIWFDPQVHLHVILLTNRVHFGRHDHILRLRPRLHNLIRASLV</sequence>
<dbReference type="GO" id="GO:0016787">
    <property type="term" value="F:hydrolase activity"/>
    <property type="evidence" value="ECO:0007669"/>
    <property type="project" value="UniProtKB-KW"/>
</dbReference>
<reference evidence="3 4" key="1">
    <citation type="submission" date="2018-10" db="EMBL/GenBank/DDBJ databases">
        <title>Phylogenomics of Brevibacillus.</title>
        <authorList>
            <person name="Dunlap C."/>
        </authorList>
    </citation>
    <scope>NUCLEOTIDE SEQUENCE [LARGE SCALE GENOMIC DNA]</scope>
    <source>
        <strain evidence="3 4">JCM 15716</strain>
    </source>
</reference>
<protein>
    <submittedName>
        <fullName evidence="3">Class A beta-lactamase-related serine hydrolase</fullName>
    </submittedName>
</protein>
<name>A0A3M8DIM4_9BACL</name>
<accession>A0A3M8DIM4</accession>
<dbReference type="Proteomes" id="UP000271031">
    <property type="component" value="Unassembled WGS sequence"/>
</dbReference>
<dbReference type="InterPro" id="IPR001466">
    <property type="entry name" value="Beta-lactam-related"/>
</dbReference>
<dbReference type="AlphaFoldDB" id="A0A3M8DIM4"/>
<dbReference type="InterPro" id="IPR050789">
    <property type="entry name" value="Diverse_Enzym_Activities"/>
</dbReference>
<evidence type="ECO:0000259" key="2">
    <source>
        <dbReference type="Pfam" id="PF00144"/>
    </source>
</evidence>